<reference evidence="10" key="2">
    <citation type="submission" date="2015-01" db="EMBL/GenBank/DDBJ databases">
        <title>Evolutionary Origins and Diversification of the Mycorrhizal Mutualists.</title>
        <authorList>
            <consortium name="DOE Joint Genome Institute"/>
            <consortium name="Mycorrhizal Genomics Consortium"/>
            <person name="Kohler A."/>
            <person name="Kuo A."/>
            <person name="Nagy L.G."/>
            <person name="Floudas D."/>
            <person name="Copeland A."/>
            <person name="Barry K.W."/>
            <person name="Cichocki N."/>
            <person name="Veneault-Fourrey C."/>
            <person name="LaButti K."/>
            <person name="Lindquist E.A."/>
            <person name="Lipzen A."/>
            <person name="Lundell T."/>
            <person name="Morin E."/>
            <person name="Murat C."/>
            <person name="Riley R."/>
            <person name="Ohm R."/>
            <person name="Sun H."/>
            <person name="Tunlid A."/>
            <person name="Henrissat B."/>
            <person name="Grigoriev I.V."/>
            <person name="Hibbett D.S."/>
            <person name="Martin F."/>
        </authorList>
    </citation>
    <scope>NUCLEOTIDE SEQUENCE [LARGE SCALE GENOMIC DNA]</scope>
    <source>
        <strain evidence="10">Foug A</strain>
    </source>
</reference>
<evidence type="ECO:0000256" key="7">
    <source>
        <dbReference type="RuleBase" id="RU361270"/>
    </source>
</evidence>
<dbReference type="Proteomes" id="UP000053989">
    <property type="component" value="Unassembled WGS sequence"/>
</dbReference>
<feature type="domain" description="Transthyretin/hydroxyisourate hydrolase" evidence="8">
    <location>
        <begin position="6"/>
        <end position="128"/>
    </location>
</feature>
<evidence type="ECO:0000256" key="3">
    <source>
        <dbReference type="ARBA" id="ARBA00009850"/>
    </source>
</evidence>
<dbReference type="PANTHER" id="PTHR10395:SF7">
    <property type="entry name" value="5-HYDROXYISOURATE HYDROLASE"/>
    <property type="match status" value="1"/>
</dbReference>
<comment type="function">
    <text evidence="2">Catalyzes the hydrolysis of 5-hydroxyisourate (HIU) to 2-oxo-4-hydroxy-4-carboxy-5-ureidoimidazoline (OHCU).</text>
</comment>
<evidence type="ECO:0000256" key="4">
    <source>
        <dbReference type="ARBA" id="ARBA00011881"/>
    </source>
</evidence>
<dbReference type="InterPro" id="IPR036817">
    <property type="entry name" value="Transthyretin/HIU_hydrolase_sf"/>
</dbReference>
<dbReference type="OrthoDB" id="10265230at2759"/>
<dbReference type="InterPro" id="IPR023419">
    <property type="entry name" value="Transthyretin_CS"/>
</dbReference>
<keyword evidence="6 7" id="KW-0378">Hydrolase</keyword>
<dbReference type="EC" id="3.5.2.17" evidence="7"/>
<organism evidence="9 10">
    <name type="scientific">Scleroderma citrinum Foug A</name>
    <dbReference type="NCBI Taxonomy" id="1036808"/>
    <lineage>
        <taxon>Eukaryota</taxon>
        <taxon>Fungi</taxon>
        <taxon>Dikarya</taxon>
        <taxon>Basidiomycota</taxon>
        <taxon>Agaricomycotina</taxon>
        <taxon>Agaricomycetes</taxon>
        <taxon>Agaricomycetidae</taxon>
        <taxon>Boletales</taxon>
        <taxon>Sclerodermatineae</taxon>
        <taxon>Sclerodermataceae</taxon>
        <taxon>Scleroderma</taxon>
    </lineage>
</organism>
<evidence type="ECO:0000313" key="9">
    <source>
        <dbReference type="EMBL" id="KIM70254.1"/>
    </source>
</evidence>
<evidence type="ECO:0000256" key="2">
    <source>
        <dbReference type="ARBA" id="ARBA00002704"/>
    </source>
</evidence>
<keyword evidence="10" id="KW-1185">Reference proteome</keyword>
<dbReference type="InterPro" id="IPR023416">
    <property type="entry name" value="Transthyretin/HIU_hydrolase_d"/>
</dbReference>
<evidence type="ECO:0000256" key="1">
    <source>
        <dbReference type="ARBA" id="ARBA00001043"/>
    </source>
</evidence>
<gene>
    <name evidence="9" type="ORF">SCLCIDRAFT_12793</name>
</gene>
<reference evidence="9 10" key="1">
    <citation type="submission" date="2014-04" db="EMBL/GenBank/DDBJ databases">
        <authorList>
            <consortium name="DOE Joint Genome Institute"/>
            <person name="Kuo A."/>
            <person name="Kohler A."/>
            <person name="Nagy L.G."/>
            <person name="Floudas D."/>
            <person name="Copeland A."/>
            <person name="Barry K.W."/>
            <person name="Cichocki N."/>
            <person name="Veneault-Fourrey C."/>
            <person name="LaButti K."/>
            <person name="Lindquist E.A."/>
            <person name="Lipzen A."/>
            <person name="Lundell T."/>
            <person name="Morin E."/>
            <person name="Murat C."/>
            <person name="Sun H."/>
            <person name="Tunlid A."/>
            <person name="Henrissat B."/>
            <person name="Grigoriev I.V."/>
            <person name="Hibbett D.S."/>
            <person name="Martin F."/>
            <person name="Nordberg H.P."/>
            <person name="Cantor M.N."/>
            <person name="Hua S.X."/>
        </authorList>
    </citation>
    <scope>NUCLEOTIDE SEQUENCE [LARGE SCALE GENOMIC DNA]</scope>
    <source>
        <strain evidence="9 10">Foug A</strain>
    </source>
</reference>
<dbReference type="EMBL" id="KN822005">
    <property type="protein sequence ID" value="KIM70254.1"/>
    <property type="molecule type" value="Genomic_DNA"/>
</dbReference>
<dbReference type="STRING" id="1036808.A0A0C3EQ13"/>
<dbReference type="InterPro" id="IPR023418">
    <property type="entry name" value="Thyroxine_BS"/>
</dbReference>
<dbReference type="FunCoup" id="A0A0C3EQ13">
    <property type="interactions" value="44"/>
</dbReference>
<dbReference type="Pfam" id="PF00576">
    <property type="entry name" value="Transthyretin"/>
    <property type="match status" value="1"/>
</dbReference>
<dbReference type="CDD" id="cd05822">
    <property type="entry name" value="TLP_HIUase"/>
    <property type="match status" value="1"/>
</dbReference>
<dbReference type="GO" id="GO:0033971">
    <property type="term" value="F:hydroxyisourate hydrolase activity"/>
    <property type="evidence" value="ECO:0007669"/>
    <property type="project" value="UniProtKB-EC"/>
</dbReference>
<dbReference type="InParanoid" id="A0A0C3EQ13"/>
<evidence type="ECO:0000256" key="6">
    <source>
        <dbReference type="ARBA" id="ARBA00022801"/>
    </source>
</evidence>
<dbReference type="HOGENOM" id="CLU_115536_0_1_1"/>
<keyword evidence="5 7" id="KW-0659">Purine metabolism</keyword>
<dbReference type="PROSITE" id="PS00768">
    <property type="entry name" value="TRANSTHYRETIN_1"/>
    <property type="match status" value="1"/>
</dbReference>
<name>A0A0C3EQ13_9AGAM</name>
<accession>A0A0C3EQ13</accession>
<dbReference type="PROSITE" id="PS00769">
    <property type="entry name" value="TRANSTHYRETIN_2"/>
    <property type="match status" value="1"/>
</dbReference>
<evidence type="ECO:0000313" key="10">
    <source>
        <dbReference type="Proteomes" id="UP000053989"/>
    </source>
</evidence>
<evidence type="ECO:0000259" key="8">
    <source>
        <dbReference type="Pfam" id="PF00576"/>
    </source>
</evidence>
<dbReference type="NCBIfam" id="TIGR02962">
    <property type="entry name" value="hdxy_isourate"/>
    <property type="match status" value="1"/>
</dbReference>
<dbReference type="Gene3D" id="2.60.40.180">
    <property type="entry name" value="Transthyretin/hydroxyisourate hydrolase domain"/>
    <property type="match status" value="1"/>
</dbReference>
<dbReference type="SUPFAM" id="SSF49472">
    <property type="entry name" value="Transthyretin (synonym: prealbumin)"/>
    <property type="match status" value="1"/>
</dbReference>
<protein>
    <recommendedName>
        <fullName evidence="7">5-hydroxyisourate hydrolase</fullName>
        <shortName evidence="7">HIU hydrolase</shortName>
        <shortName evidence="7">HIUHase</shortName>
        <ecNumber evidence="7">3.5.2.17</ecNumber>
    </recommendedName>
</protein>
<proteinExistence type="inferred from homology"/>
<comment type="similarity">
    <text evidence="3 7">Belongs to the transthyretin family. 5-hydroxyisourate hydrolase subfamily.</text>
</comment>
<sequence length="129" mass="14410">MHKSPITCHVLDVSDGRPAEGVDVNLQIYHKGTGGIDAFCPLAEGLTDGDGRCTTLLPPRGSAEAKEKDKEIQAGTYKMVFKPKAYFQKTGRKCFYPWVEIAFEIENPDEHYHIPLLISPYSFTTYRGS</sequence>
<comment type="catalytic activity">
    <reaction evidence="1 7">
        <text>5-hydroxyisourate + H2O = 5-hydroxy-2-oxo-4-ureido-2,5-dihydro-1H-imidazole-5-carboxylate + H(+)</text>
        <dbReference type="Rhea" id="RHEA:23736"/>
        <dbReference type="ChEBI" id="CHEBI:15377"/>
        <dbReference type="ChEBI" id="CHEBI:15378"/>
        <dbReference type="ChEBI" id="CHEBI:18072"/>
        <dbReference type="ChEBI" id="CHEBI:58639"/>
        <dbReference type="EC" id="3.5.2.17"/>
    </reaction>
</comment>
<evidence type="ECO:0000256" key="5">
    <source>
        <dbReference type="ARBA" id="ARBA00022631"/>
    </source>
</evidence>
<comment type="subunit">
    <text evidence="4 7">Homotetramer.</text>
</comment>
<dbReference type="GO" id="GO:0006144">
    <property type="term" value="P:purine nucleobase metabolic process"/>
    <property type="evidence" value="ECO:0007669"/>
    <property type="project" value="UniProtKB-KW"/>
</dbReference>
<dbReference type="AlphaFoldDB" id="A0A0C3EQ13"/>
<dbReference type="PANTHER" id="PTHR10395">
    <property type="entry name" value="URICASE AND TRANSTHYRETIN-RELATED"/>
    <property type="match status" value="1"/>
</dbReference>
<dbReference type="InterPro" id="IPR014306">
    <property type="entry name" value="Hydroxyisourate_hydrolase"/>
</dbReference>